<dbReference type="Pfam" id="PF13637">
    <property type="entry name" value="Ank_4"/>
    <property type="match status" value="1"/>
</dbReference>
<dbReference type="OrthoDB" id="194358at2759"/>
<gene>
    <name evidence="6" type="ORF">B0T10DRAFT_596960</name>
</gene>
<dbReference type="Pfam" id="PF24883">
    <property type="entry name" value="NPHP3_N"/>
    <property type="match status" value="1"/>
</dbReference>
<feature type="domain" description="GPI inositol-deacylase winged helix" evidence="4">
    <location>
        <begin position="564"/>
        <end position="641"/>
    </location>
</feature>
<dbReference type="Pfam" id="PF22939">
    <property type="entry name" value="WHD_GPIID"/>
    <property type="match status" value="1"/>
</dbReference>
<feature type="domain" description="Heterokaryon incompatibility" evidence="3">
    <location>
        <begin position="26"/>
        <end position="148"/>
    </location>
</feature>
<comment type="caution">
    <text evidence="6">The sequence shown here is derived from an EMBL/GenBank/DDBJ whole genome shotgun (WGS) entry which is preliminary data.</text>
</comment>
<feature type="repeat" description="ANK" evidence="2">
    <location>
        <begin position="1011"/>
        <end position="1043"/>
    </location>
</feature>
<evidence type="ECO:0000313" key="7">
    <source>
        <dbReference type="Proteomes" id="UP000777438"/>
    </source>
</evidence>
<feature type="repeat" description="ANK" evidence="2">
    <location>
        <begin position="829"/>
        <end position="861"/>
    </location>
</feature>
<dbReference type="PRINTS" id="PR01415">
    <property type="entry name" value="ANKYRIN"/>
</dbReference>
<dbReference type="InterPro" id="IPR036770">
    <property type="entry name" value="Ankyrin_rpt-contain_sf"/>
</dbReference>
<feature type="repeat" description="ANK" evidence="2">
    <location>
        <begin position="911"/>
        <end position="943"/>
    </location>
</feature>
<name>A0A9P9ADZ9_9HYPO</name>
<dbReference type="InterPro" id="IPR010730">
    <property type="entry name" value="HET"/>
</dbReference>
<evidence type="ECO:0000313" key="6">
    <source>
        <dbReference type="EMBL" id="KAH6867704.1"/>
    </source>
</evidence>
<dbReference type="Proteomes" id="UP000777438">
    <property type="component" value="Unassembled WGS sequence"/>
</dbReference>
<feature type="repeat" description="ANK" evidence="2">
    <location>
        <begin position="862"/>
        <end position="894"/>
    </location>
</feature>
<evidence type="ECO:0000259" key="4">
    <source>
        <dbReference type="Pfam" id="PF22939"/>
    </source>
</evidence>
<keyword evidence="1" id="KW-0677">Repeat</keyword>
<evidence type="ECO:0000259" key="5">
    <source>
        <dbReference type="Pfam" id="PF24883"/>
    </source>
</evidence>
<dbReference type="InterPro" id="IPR056884">
    <property type="entry name" value="NPHP3-like_N"/>
</dbReference>
<dbReference type="Pfam" id="PF06985">
    <property type="entry name" value="HET"/>
    <property type="match status" value="1"/>
</dbReference>
<proteinExistence type="predicted"/>
<dbReference type="Pfam" id="PF12796">
    <property type="entry name" value="Ank_2"/>
    <property type="match status" value="2"/>
</dbReference>
<dbReference type="InterPro" id="IPR054471">
    <property type="entry name" value="GPIID_WHD"/>
</dbReference>
<dbReference type="Gene3D" id="3.40.50.300">
    <property type="entry name" value="P-loop containing nucleotide triphosphate hydrolases"/>
    <property type="match status" value="1"/>
</dbReference>
<dbReference type="Gene3D" id="1.25.40.20">
    <property type="entry name" value="Ankyrin repeat-containing domain"/>
    <property type="match status" value="3"/>
</dbReference>
<dbReference type="InterPro" id="IPR002110">
    <property type="entry name" value="Ankyrin_rpt"/>
</dbReference>
<dbReference type="AlphaFoldDB" id="A0A9P9ADZ9"/>
<keyword evidence="2" id="KW-0040">ANK repeat</keyword>
<sequence length="1053" mass="117773">MRLLQCGDDAKLSLTENLFNDKIPPYAILSHTWMADHTEEVTFKDMEGGTSKGKAGYQKIRFCAEQAGRDGLRYIWVDTCCIDKSNKVELDEAINSMFRWYRDASRCYVYLSDVSITGPLPNNAQPDLSWEPAFRASRWFTRGWTLQELLGPSSVEFFTQAGTRLGDKRSFEQHIHEITGIPIPALQGTPLSQFSVDERFSWTQTRQTTRAEDRAYCLLGLFGVFIPLIYGEGVENAMRRLRKEIDDTPKRPEWLRKLFACPYRDRKDRNPSRVTGTCEWFTNHPLFRQWRLSNTASLLWVSADPGCGKSVLAKFLVDEVLPSTTARITSYFFFKDDFEDQRSSTTALCCILRQIFIQNPASFSDQILKQFEDGGEKRLASFHDLWDMLISVATGHKGCEIVCIFDALDECEVSGRHQFLEAVSKFYSGSATTRPALKFLLTSRPYLDINRRFYLLERELPMIHLSGENEEEVDKISREIDFVVGRRVAEVGGMLGLHQAERDVLQEELTLAPNRTYLWVHLIFDIIIGSIIDRAQDIRAIVKTIPKTVDEAYSRILSKSPDVEHARRLLHIVVAAARPLTLQEMALALAIKPHHRSFGDLKLGPEDRIRHNIRQHCGLFVVVVDLRIYLLHHTAREFLVPPLLSSPSASPSPTSSTLQWKFSLHPEESYCILAEICTCRLSLSDFKLRSLKSTEEQDQYIDERTFLRYSAHYWADHFRDGGWNGSDWAMKKATTYCHPHIHASPAWFEIFRIIVKRAVPGGFSSLVVAAYFGLSQVVDRLPKEAFANLNVKDSRHGKSALSWASSNGHLAVVQQLLRMGADVNATDKVSSTALHDAASKGHDLVVQQLLAAGADVNARRELGSTALHDAANKGHDLVVQQLLAAGADANAKEKYAWFKPPAGADANEMYDGWTALQLAAMSGNEGVVQQLLSAGVDVNAKDDIGRTALLWAANCGHDAVVLQLLDANADVDAKDSWEGRSALSVAAAEGHATIVQQLLAAGADVNARNSNGWTVLHWAAMGGHEVVMQQLLAAGTNAEAKSNERAEATRLGR</sequence>
<dbReference type="PROSITE" id="PS50297">
    <property type="entry name" value="ANK_REP_REGION"/>
    <property type="match status" value="7"/>
</dbReference>
<keyword evidence="7" id="KW-1185">Reference proteome</keyword>
<dbReference type="Pfam" id="PF00023">
    <property type="entry name" value="Ank"/>
    <property type="match status" value="1"/>
</dbReference>
<evidence type="ECO:0000259" key="3">
    <source>
        <dbReference type="Pfam" id="PF06985"/>
    </source>
</evidence>
<organism evidence="6 7">
    <name type="scientific">Thelonectria olida</name>
    <dbReference type="NCBI Taxonomy" id="1576542"/>
    <lineage>
        <taxon>Eukaryota</taxon>
        <taxon>Fungi</taxon>
        <taxon>Dikarya</taxon>
        <taxon>Ascomycota</taxon>
        <taxon>Pezizomycotina</taxon>
        <taxon>Sordariomycetes</taxon>
        <taxon>Hypocreomycetidae</taxon>
        <taxon>Hypocreales</taxon>
        <taxon>Nectriaceae</taxon>
        <taxon>Thelonectria</taxon>
    </lineage>
</organism>
<evidence type="ECO:0000256" key="1">
    <source>
        <dbReference type="ARBA" id="ARBA00022737"/>
    </source>
</evidence>
<dbReference type="PANTHER" id="PTHR10622:SF10">
    <property type="entry name" value="HET DOMAIN-CONTAINING PROTEIN"/>
    <property type="match status" value="1"/>
</dbReference>
<protein>
    <recommendedName>
        <fullName evidence="8">Heterokaryon incompatibility domain-containing protein</fullName>
    </recommendedName>
</protein>
<reference evidence="6 7" key="1">
    <citation type="journal article" date="2021" name="Nat. Commun.">
        <title>Genetic determinants of endophytism in the Arabidopsis root mycobiome.</title>
        <authorList>
            <person name="Mesny F."/>
            <person name="Miyauchi S."/>
            <person name="Thiergart T."/>
            <person name="Pickel B."/>
            <person name="Atanasova L."/>
            <person name="Karlsson M."/>
            <person name="Huettel B."/>
            <person name="Barry K.W."/>
            <person name="Haridas S."/>
            <person name="Chen C."/>
            <person name="Bauer D."/>
            <person name="Andreopoulos W."/>
            <person name="Pangilinan J."/>
            <person name="LaButti K."/>
            <person name="Riley R."/>
            <person name="Lipzen A."/>
            <person name="Clum A."/>
            <person name="Drula E."/>
            <person name="Henrissat B."/>
            <person name="Kohler A."/>
            <person name="Grigoriev I.V."/>
            <person name="Martin F.M."/>
            <person name="Hacquard S."/>
        </authorList>
    </citation>
    <scope>NUCLEOTIDE SEQUENCE [LARGE SCALE GENOMIC DNA]</scope>
    <source>
        <strain evidence="6 7">MPI-CAGE-CH-0241</strain>
    </source>
</reference>
<dbReference type="SUPFAM" id="SSF48403">
    <property type="entry name" value="Ankyrin repeat"/>
    <property type="match status" value="1"/>
</dbReference>
<dbReference type="InterPro" id="IPR027417">
    <property type="entry name" value="P-loop_NTPase"/>
</dbReference>
<feature type="domain" description="Nephrocystin 3-like N-terminal" evidence="5">
    <location>
        <begin position="276"/>
        <end position="444"/>
    </location>
</feature>
<dbReference type="PROSITE" id="PS50088">
    <property type="entry name" value="ANK_REPEAT"/>
    <property type="match status" value="7"/>
</dbReference>
<dbReference type="EMBL" id="JAGPYM010000092">
    <property type="protein sequence ID" value="KAH6867704.1"/>
    <property type="molecule type" value="Genomic_DNA"/>
</dbReference>
<dbReference type="SUPFAM" id="SSF52540">
    <property type="entry name" value="P-loop containing nucleoside triphosphate hydrolases"/>
    <property type="match status" value="1"/>
</dbReference>
<feature type="repeat" description="ANK" evidence="2">
    <location>
        <begin position="944"/>
        <end position="976"/>
    </location>
</feature>
<evidence type="ECO:0008006" key="8">
    <source>
        <dbReference type="Google" id="ProtNLM"/>
    </source>
</evidence>
<dbReference type="PANTHER" id="PTHR10622">
    <property type="entry name" value="HET DOMAIN-CONTAINING PROTEIN"/>
    <property type="match status" value="1"/>
</dbReference>
<accession>A0A9P9ADZ9</accession>
<dbReference type="SMART" id="SM00248">
    <property type="entry name" value="ANK"/>
    <property type="match status" value="7"/>
</dbReference>
<feature type="repeat" description="ANK" evidence="2">
    <location>
        <begin position="796"/>
        <end position="828"/>
    </location>
</feature>
<feature type="repeat" description="ANK" evidence="2">
    <location>
        <begin position="978"/>
        <end position="1010"/>
    </location>
</feature>
<evidence type="ECO:0000256" key="2">
    <source>
        <dbReference type="PROSITE-ProRule" id="PRU00023"/>
    </source>
</evidence>